<comment type="similarity">
    <text evidence="1">Belongs to the plant acyltransferase family.</text>
</comment>
<keyword evidence="2" id="KW-0808">Transferase</keyword>
<evidence type="ECO:0000256" key="1">
    <source>
        <dbReference type="ARBA" id="ARBA00009861"/>
    </source>
</evidence>
<dbReference type="InterPro" id="IPR050898">
    <property type="entry name" value="Plant_acyltransferase"/>
</dbReference>
<dbReference type="AlphaFoldDB" id="A0AAV5C8Q2"/>
<evidence type="ECO:0000313" key="4">
    <source>
        <dbReference type="Proteomes" id="UP001054889"/>
    </source>
</evidence>
<dbReference type="Proteomes" id="UP001054889">
    <property type="component" value="Unassembled WGS sequence"/>
</dbReference>
<reference evidence="3" key="1">
    <citation type="journal article" date="2018" name="DNA Res.">
        <title>Multiple hybrid de novo genome assembly of finger millet, an orphan allotetraploid crop.</title>
        <authorList>
            <person name="Hatakeyama M."/>
            <person name="Aluri S."/>
            <person name="Balachadran M.T."/>
            <person name="Sivarajan S.R."/>
            <person name="Patrignani A."/>
            <person name="Gruter S."/>
            <person name="Poveda L."/>
            <person name="Shimizu-Inatsugi R."/>
            <person name="Baeten J."/>
            <person name="Francoijs K.J."/>
            <person name="Nataraja K.N."/>
            <person name="Reddy Y.A.N."/>
            <person name="Phadnis S."/>
            <person name="Ravikumar R.L."/>
            <person name="Schlapbach R."/>
            <person name="Sreeman S.M."/>
            <person name="Shimizu K.K."/>
        </authorList>
    </citation>
    <scope>NUCLEOTIDE SEQUENCE</scope>
</reference>
<dbReference type="PANTHER" id="PTHR31147">
    <property type="entry name" value="ACYL TRANSFERASE 4"/>
    <property type="match status" value="1"/>
</dbReference>
<dbReference type="Gene3D" id="3.30.559.10">
    <property type="entry name" value="Chloramphenicol acetyltransferase-like domain"/>
    <property type="match status" value="1"/>
</dbReference>
<evidence type="ECO:0000256" key="2">
    <source>
        <dbReference type="ARBA" id="ARBA00022679"/>
    </source>
</evidence>
<dbReference type="GO" id="GO:0016747">
    <property type="term" value="F:acyltransferase activity, transferring groups other than amino-acyl groups"/>
    <property type="evidence" value="ECO:0007669"/>
    <property type="project" value="UniProtKB-ARBA"/>
</dbReference>
<evidence type="ECO:0000313" key="3">
    <source>
        <dbReference type="EMBL" id="GJM94553.1"/>
    </source>
</evidence>
<sequence>MLEMTKSTLTFAVHWREPVLVSPAKPMPRETKRLSDIDDQEVLRAHVPFIFFYRGDGMHVGNDRQPTGVIHRALGEVLVPYYPLAERLRERSRGESW</sequence>
<dbReference type="Pfam" id="PF02458">
    <property type="entry name" value="Transferase"/>
    <property type="match status" value="1"/>
</dbReference>
<dbReference type="PANTHER" id="PTHR31147:SF66">
    <property type="entry name" value="OS05G0315700 PROTEIN"/>
    <property type="match status" value="1"/>
</dbReference>
<keyword evidence="4" id="KW-1185">Reference proteome</keyword>
<reference evidence="3" key="2">
    <citation type="submission" date="2021-12" db="EMBL/GenBank/DDBJ databases">
        <title>Resequencing data analysis of finger millet.</title>
        <authorList>
            <person name="Hatakeyama M."/>
            <person name="Aluri S."/>
            <person name="Balachadran M.T."/>
            <person name="Sivarajan S.R."/>
            <person name="Poveda L."/>
            <person name="Shimizu-Inatsugi R."/>
            <person name="Schlapbach R."/>
            <person name="Sreeman S.M."/>
            <person name="Shimizu K.K."/>
        </authorList>
    </citation>
    <scope>NUCLEOTIDE SEQUENCE</scope>
</reference>
<proteinExistence type="inferred from homology"/>
<organism evidence="3 4">
    <name type="scientific">Eleusine coracana subsp. coracana</name>
    <dbReference type="NCBI Taxonomy" id="191504"/>
    <lineage>
        <taxon>Eukaryota</taxon>
        <taxon>Viridiplantae</taxon>
        <taxon>Streptophyta</taxon>
        <taxon>Embryophyta</taxon>
        <taxon>Tracheophyta</taxon>
        <taxon>Spermatophyta</taxon>
        <taxon>Magnoliopsida</taxon>
        <taxon>Liliopsida</taxon>
        <taxon>Poales</taxon>
        <taxon>Poaceae</taxon>
        <taxon>PACMAD clade</taxon>
        <taxon>Chloridoideae</taxon>
        <taxon>Cynodonteae</taxon>
        <taxon>Eleusininae</taxon>
        <taxon>Eleusine</taxon>
    </lineage>
</organism>
<dbReference type="EMBL" id="BQKI01000005">
    <property type="protein sequence ID" value="GJM94553.1"/>
    <property type="molecule type" value="Genomic_DNA"/>
</dbReference>
<accession>A0AAV5C8Q2</accession>
<protein>
    <submittedName>
        <fullName evidence="3">Uncharacterized protein</fullName>
    </submittedName>
</protein>
<comment type="caution">
    <text evidence="3">The sequence shown here is derived from an EMBL/GenBank/DDBJ whole genome shotgun (WGS) entry which is preliminary data.</text>
</comment>
<name>A0AAV5C8Q2_ELECO</name>
<gene>
    <name evidence="3" type="primary">ga11208</name>
    <name evidence="3" type="ORF">PR202_ga11208</name>
</gene>
<dbReference type="InterPro" id="IPR023213">
    <property type="entry name" value="CAT-like_dom_sf"/>
</dbReference>